<name>A0AAV8V6Z1_9CUCU</name>
<organism evidence="1 2">
    <name type="scientific">Exocentrus adspersus</name>
    <dbReference type="NCBI Taxonomy" id="1586481"/>
    <lineage>
        <taxon>Eukaryota</taxon>
        <taxon>Metazoa</taxon>
        <taxon>Ecdysozoa</taxon>
        <taxon>Arthropoda</taxon>
        <taxon>Hexapoda</taxon>
        <taxon>Insecta</taxon>
        <taxon>Pterygota</taxon>
        <taxon>Neoptera</taxon>
        <taxon>Endopterygota</taxon>
        <taxon>Coleoptera</taxon>
        <taxon>Polyphaga</taxon>
        <taxon>Cucujiformia</taxon>
        <taxon>Chrysomeloidea</taxon>
        <taxon>Cerambycidae</taxon>
        <taxon>Lamiinae</taxon>
        <taxon>Acanthocinini</taxon>
        <taxon>Exocentrus</taxon>
    </lineage>
</organism>
<dbReference type="AlphaFoldDB" id="A0AAV8V6Z1"/>
<evidence type="ECO:0000313" key="2">
    <source>
        <dbReference type="Proteomes" id="UP001159042"/>
    </source>
</evidence>
<keyword evidence="2" id="KW-1185">Reference proteome</keyword>
<sequence length="126" mass="14209">MGKTTILTKLAIGIEKDYATLWMTKIDMNSHSNTLKQASKNLSVDDLLNDQRSTKLDGDFVKKLFHKEDKVVLMISSPSTGRKSWLFVMKWINDNSTNAFAGVPLQTRMLADQKRPSRGTITKCMA</sequence>
<reference evidence="1 2" key="1">
    <citation type="journal article" date="2023" name="Insect Mol. Biol.">
        <title>Genome sequencing provides insights into the evolution of gene families encoding plant cell wall-degrading enzymes in longhorned beetles.</title>
        <authorList>
            <person name="Shin N.R."/>
            <person name="Okamura Y."/>
            <person name="Kirsch R."/>
            <person name="Pauchet Y."/>
        </authorList>
    </citation>
    <scope>NUCLEOTIDE SEQUENCE [LARGE SCALE GENOMIC DNA]</scope>
    <source>
        <strain evidence="1">EAD_L_NR</strain>
    </source>
</reference>
<proteinExistence type="predicted"/>
<dbReference type="Proteomes" id="UP001159042">
    <property type="component" value="Unassembled WGS sequence"/>
</dbReference>
<protein>
    <submittedName>
        <fullName evidence="1">Uncharacterized protein</fullName>
    </submittedName>
</protein>
<comment type="caution">
    <text evidence="1">The sequence shown here is derived from an EMBL/GenBank/DDBJ whole genome shotgun (WGS) entry which is preliminary data.</text>
</comment>
<gene>
    <name evidence="1" type="ORF">NQ315_014906</name>
</gene>
<evidence type="ECO:0000313" key="1">
    <source>
        <dbReference type="EMBL" id="KAJ8909955.1"/>
    </source>
</evidence>
<accession>A0AAV8V6Z1</accession>
<dbReference type="EMBL" id="JANEYG010000382">
    <property type="protein sequence ID" value="KAJ8909955.1"/>
    <property type="molecule type" value="Genomic_DNA"/>
</dbReference>